<keyword evidence="4" id="KW-1185">Reference proteome</keyword>
<dbReference type="PANTHER" id="PTHR16222:SF17">
    <property type="entry name" value="SELENOPROTEIN J"/>
    <property type="match status" value="1"/>
</dbReference>
<reference evidence="3" key="1">
    <citation type="thesis" date="2021" institute="BYU ScholarsArchive" country="Provo, UT, USA">
        <title>Applications of and Algorithms for Genome Assembly and Genomic Analyses with an Emphasis on Marine Teleosts.</title>
        <authorList>
            <person name="Pickett B.D."/>
        </authorList>
    </citation>
    <scope>NUCLEOTIDE SEQUENCE</scope>
    <source>
        <strain evidence="3">HI-2016</strain>
    </source>
</reference>
<feature type="binding site" evidence="2">
    <location>
        <position position="208"/>
    </location>
    <ligand>
        <name>Mg(2+)</name>
        <dbReference type="ChEBI" id="CHEBI:18420"/>
        <label>1</label>
    </ligand>
</feature>
<keyword evidence="2" id="KW-0460">Magnesium</keyword>
<dbReference type="SUPFAM" id="SSF101478">
    <property type="entry name" value="ADP-ribosylglycohydrolase"/>
    <property type="match status" value="1"/>
</dbReference>
<dbReference type="InterPro" id="IPR005502">
    <property type="entry name" value="Ribosyl_crysJ1"/>
</dbReference>
<dbReference type="AlphaFoldDB" id="A0A8T2PEX5"/>
<dbReference type="InterPro" id="IPR050792">
    <property type="entry name" value="ADP-ribosylglycohydrolase"/>
</dbReference>
<dbReference type="GO" id="GO:0046872">
    <property type="term" value="F:metal ion binding"/>
    <property type="evidence" value="ECO:0007669"/>
    <property type="project" value="UniProtKB-KW"/>
</dbReference>
<organism evidence="3 4">
    <name type="scientific">Albula glossodonta</name>
    <name type="common">roundjaw bonefish</name>
    <dbReference type="NCBI Taxonomy" id="121402"/>
    <lineage>
        <taxon>Eukaryota</taxon>
        <taxon>Metazoa</taxon>
        <taxon>Chordata</taxon>
        <taxon>Craniata</taxon>
        <taxon>Vertebrata</taxon>
        <taxon>Euteleostomi</taxon>
        <taxon>Actinopterygii</taxon>
        <taxon>Neopterygii</taxon>
        <taxon>Teleostei</taxon>
        <taxon>Albuliformes</taxon>
        <taxon>Albulidae</taxon>
        <taxon>Albula</taxon>
    </lineage>
</organism>
<dbReference type="Proteomes" id="UP000824540">
    <property type="component" value="Unassembled WGS sequence"/>
</dbReference>
<dbReference type="Pfam" id="PF03747">
    <property type="entry name" value="ADP_ribosyl_GH"/>
    <property type="match status" value="1"/>
</dbReference>
<keyword evidence="2" id="KW-0479">Metal-binding</keyword>
<name>A0A8T2PEX5_9TELE</name>
<dbReference type="Gene3D" id="1.10.4080.10">
    <property type="entry name" value="ADP-ribosylation/Crystallin J1"/>
    <property type="match status" value="2"/>
</dbReference>
<accession>A0A8T2PEX5</accession>
<dbReference type="EMBL" id="JAFBMS010000007">
    <property type="protein sequence ID" value="KAG9351075.1"/>
    <property type="molecule type" value="Genomic_DNA"/>
</dbReference>
<evidence type="ECO:0000313" key="4">
    <source>
        <dbReference type="Proteomes" id="UP000824540"/>
    </source>
</evidence>
<comment type="cofactor">
    <cofactor evidence="2">
        <name>Mg(2+)</name>
        <dbReference type="ChEBI" id="CHEBI:18420"/>
    </cofactor>
    <text evidence="2">Binds 2 magnesium ions per subunit.</text>
</comment>
<dbReference type="PANTHER" id="PTHR16222">
    <property type="entry name" value="ADP-RIBOSYLGLYCOHYDROLASE"/>
    <property type="match status" value="1"/>
</dbReference>
<dbReference type="InterPro" id="IPR036705">
    <property type="entry name" value="Ribosyl_crysJ1_sf"/>
</dbReference>
<comment type="caution">
    <text evidence="3">The sequence shown here is derived from an EMBL/GenBank/DDBJ whole genome shotgun (WGS) entry which is preliminary data.</text>
</comment>
<dbReference type="OrthoDB" id="524326at2759"/>
<sequence length="251" mass="27252">MSLALADRIVGAIVGAAVADAAAQPLHWIYDPQKLSDILSEVEPYPEFRPQSANPFYRRDTGQQTCYGDQAYVLLESLCECEGCDIDNQIDGIAKLAPIVAMYAGTQEMLERVEEATRVTQNNDMCVAETLAAARFLEHYILNGSDPNALDSVLQQLNDPNRNNPQDMDIAVVGLPGAFQAALHGVLTAVEFDTAIRDTMRCGGCTSSRGSFIGACLGAQLGLQGIPDSWKSRTHRYLMLLELANKIASLN</sequence>
<proteinExistence type="inferred from homology"/>
<evidence type="ECO:0000256" key="1">
    <source>
        <dbReference type="ARBA" id="ARBA00010702"/>
    </source>
</evidence>
<evidence type="ECO:0000313" key="3">
    <source>
        <dbReference type="EMBL" id="KAG9351075.1"/>
    </source>
</evidence>
<comment type="similarity">
    <text evidence="1">Belongs to the ADP-ribosylglycohydrolase family.</text>
</comment>
<gene>
    <name evidence="3" type="ORF">JZ751_024965</name>
</gene>
<evidence type="ECO:0000256" key="2">
    <source>
        <dbReference type="PIRSR" id="PIRSR605502-1"/>
    </source>
</evidence>
<protein>
    <submittedName>
        <fullName evidence="3">Uncharacterized protein</fullName>
    </submittedName>
</protein>